<name>A0A0N4SYH7_BRUPA</name>
<keyword evidence="1" id="KW-0472">Membrane</keyword>
<accession>A0A0N4SYH7</accession>
<reference evidence="4" key="1">
    <citation type="submission" date="2017-02" db="UniProtKB">
        <authorList>
            <consortium name="WormBaseParasite"/>
        </authorList>
    </citation>
    <scope>IDENTIFICATION</scope>
</reference>
<protein>
    <submittedName>
        <fullName evidence="4">Phlebovirus glycoprotein G2 fusion domain-containing protein</fullName>
    </submittedName>
</protein>
<dbReference type="Proteomes" id="UP000278627">
    <property type="component" value="Unassembled WGS sequence"/>
</dbReference>
<sequence length="191" mass="21758">MSEIIVNQQKRKKVNAEKNKALKVTPQWCDTTMLAWNNELIKGTSLHYITSRSANASASTSSTSMYTHGKNATNPEKCSPLIALASASCKYFATTTTSFFCRNINCKTNGQTRNYRITETLRYSNKVDEQCSDIEKHNRSSFPVLTGILSGRIQRHFTFYRDYFGYGFIFLQLLKFSLVTFGFIVNLYCLS</sequence>
<dbReference type="AlphaFoldDB" id="A0A0N4SYH7"/>
<evidence type="ECO:0000256" key="1">
    <source>
        <dbReference type="SAM" id="Phobius"/>
    </source>
</evidence>
<dbReference type="WBParaSite" id="BPAG_0000078701-mRNA-1">
    <property type="protein sequence ID" value="BPAG_0000078701-mRNA-1"/>
    <property type="gene ID" value="BPAG_0000078701"/>
</dbReference>
<evidence type="ECO:0000313" key="4">
    <source>
        <dbReference type="WBParaSite" id="BPAG_0000078701-mRNA-1"/>
    </source>
</evidence>
<organism evidence="4">
    <name type="scientific">Brugia pahangi</name>
    <name type="common">Filarial nematode worm</name>
    <dbReference type="NCBI Taxonomy" id="6280"/>
    <lineage>
        <taxon>Eukaryota</taxon>
        <taxon>Metazoa</taxon>
        <taxon>Ecdysozoa</taxon>
        <taxon>Nematoda</taxon>
        <taxon>Chromadorea</taxon>
        <taxon>Rhabditida</taxon>
        <taxon>Spirurina</taxon>
        <taxon>Spiruromorpha</taxon>
        <taxon>Filarioidea</taxon>
        <taxon>Onchocercidae</taxon>
        <taxon>Brugia</taxon>
    </lineage>
</organism>
<evidence type="ECO:0000313" key="3">
    <source>
        <dbReference type="Proteomes" id="UP000278627"/>
    </source>
</evidence>
<keyword evidence="1" id="KW-1133">Transmembrane helix</keyword>
<evidence type="ECO:0000313" key="2">
    <source>
        <dbReference type="EMBL" id="VDN81974.1"/>
    </source>
</evidence>
<gene>
    <name evidence="2" type="ORF">BPAG_LOCUS788</name>
</gene>
<dbReference type="EMBL" id="UZAD01000043">
    <property type="protein sequence ID" value="VDN81974.1"/>
    <property type="molecule type" value="Genomic_DNA"/>
</dbReference>
<reference evidence="2 3" key="2">
    <citation type="submission" date="2018-11" db="EMBL/GenBank/DDBJ databases">
        <authorList>
            <consortium name="Pathogen Informatics"/>
        </authorList>
    </citation>
    <scope>NUCLEOTIDE SEQUENCE [LARGE SCALE GENOMIC DNA]</scope>
</reference>
<keyword evidence="1" id="KW-0812">Transmembrane</keyword>
<feature type="transmembrane region" description="Helical" evidence="1">
    <location>
        <begin position="163"/>
        <end position="188"/>
    </location>
</feature>
<keyword evidence="3" id="KW-1185">Reference proteome</keyword>
<proteinExistence type="predicted"/>